<evidence type="ECO:0000256" key="3">
    <source>
        <dbReference type="ARBA" id="ARBA00022485"/>
    </source>
</evidence>
<dbReference type="GO" id="GO:0046872">
    <property type="term" value="F:metal ion binding"/>
    <property type="evidence" value="ECO:0007669"/>
    <property type="project" value="UniProtKB-KW"/>
</dbReference>
<sequence>MATAKEVTLLLTCCRWCRSLRGPQSRAFAALVPGVSYVDNNSDFLGKKPHRKHPGILRLPHVRLPQALTNAAQLLLLERPVRITEKQVQALSNYLWSRHLPVEAEELQRRAVDLEKKFLENQDSAQTEEKLREAVLHALRRTTYHWQKLSYNEELSLIYMAARLDGAFAAVFRAFHEIQTRVPEFQPQTLMDFGSGTGSVAWAAHSTWGQSLREYVCVDSSAAMLGLAEKLLKGGSESGKPCIPGVFFRQFLPVSPKASRRFSIAVQFDVVVSAFALSELPSKADRTEVVRNLWRKTSHFLVLVENGTKAGHRLLMEARSLVLQEKEKSPLDLQPGFVFAPCPHELPCPQLTASKPLACSFSQAYHPIPFSWNKKPKEETFSLVILARGSPKEAHRWPRITQPVLKRPRHVHCHLCCPDGHMQHAVVTARRHGRYQRRICIAVPVSAPGETFYLWLLHPLLKSPRRVDKDVDADVTSVFFHHTCQGRGYLVSRKTVLMEVLLGVKIGCLLALLVLTLGCGLAPIYFRWFQMDAATGRHYRVLSLLGCISAGVFLGAGLMHMTAEALEGIESEIQKFVVQNSTGSTGNSSRDAASDYVEYPYGELVISLGFFFVFLLESLALQYCQGDAGGSTVREEEWGRTHALGFHKHPPVPSPSQGPLRALVLLISLSFHSVFEGLAVGLQTTVAATVKLCVAVLAHKGLVVFSVGLRLLKVGAGSRWATFCILSLALMSPVGLALGLTVAGAASGPGQGLAQAVLEGVAAGTFLYVTFLEILPRELACPEAPLVKCGCVAAGFAFMAVIALWA</sequence>
<keyword evidence="8 18" id="KW-1133">Transmembrane helix</keyword>
<dbReference type="GO" id="GO:0006412">
    <property type="term" value="P:translation"/>
    <property type="evidence" value="ECO:0007669"/>
    <property type="project" value="InterPro"/>
</dbReference>
<keyword evidence="4" id="KW-0949">S-adenosyl-L-methionine</keyword>
<feature type="transmembrane region" description="Helical" evidence="18">
    <location>
        <begin position="720"/>
        <end position="746"/>
    </location>
</feature>
<name>A0A8J6KN36_MICOH</name>
<evidence type="ECO:0000256" key="18">
    <source>
        <dbReference type="SAM" id="Phobius"/>
    </source>
</evidence>
<evidence type="ECO:0000256" key="4">
    <source>
        <dbReference type="ARBA" id="ARBA00022691"/>
    </source>
</evidence>
<keyword evidence="19" id="KW-0808">Transferase</keyword>
<dbReference type="SUPFAM" id="SSF53335">
    <property type="entry name" value="S-adenosyl-L-methionine-dependent methyltransferases"/>
    <property type="match status" value="1"/>
</dbReference>
<protein>
    <recommendedName>
        <fullName evidence="16">Ribosome assembly protein METTL17, mitochondrial</fullName>
    </recommendedName>
    <alternativeName>
        <fullName evidence="17">Methyltransferase-like protein 17</fullName>
    </alternativeName>
</protein>
<evidence type="ECO:0000313" key="20">
    <source>
        <dbReference type="Proteomes" id="UP000710432"/>
    </source>
</evidence>
<evidence type="ECO:0000256" key="14">
    <source>
        <dbReference type="ARBA" id="ARBA00060800"/>
    </source>
</evidence>
<dbReference type="FunFam" id="3.40.50.150:FF:000196">
    <property type="entry name" value="methyltransferase-like protein 17, mitochondrial"/>
    <property type="match status" value="1"/>
</dbReference>
<gene>
    <name evidence="19" type="ORF">LTLLF_175880</name>
</gene>
<evidence type="ECO:0000256" key="13">
    <source>
        <dbReference type="ARBA" id="ARBA00045681"/>
    </source>
</evidence>
<feature type="transmembrane region" description="Helical" evidence="18">
    <location>
        <begin position="604"/>
        <end position="624"/>
    </location>
</feature>
<dbReference type="Pfam" id="PF02535">
    <property type="entry name" value="Zip"/>
    <property type="match status" value="1"/>
</dbReference>
<comment type="subunit">
    <text evidence="15">Associates with the mitochondrial ribosome (mitoribosome).</text>
</comment>
<comment type="function">
    <text evidence="13">Mitochondrial ribosome (mitoribosome) assembly factor. Binds at the interface of the head and body domains of the mitochondrial small ribosomal subunit (mt-SSU), occluding the mRNA channel and preventing compaction of the head domain towards the body. Probable inactive methyltransferase: retains the characteristic folding and ability to bind S-adenosyl-L-methionine, but it probably lost its methyltransferase activity.</text>
</comment>
<feature type="transmembrane region" description="Helical" evidence="18">
    <location>
        <begin position="538"/>
        <end position="559"/>
    </location>
</feature>
<dbReference type="InterPro" id="IPR052571">
    <property type="entry name" value="Mt_RNA_Methyltransferase"/>
</dbReference>
<accession>A0A8J6KN36</accession>
<dbReference type="Gene3D" id="3.40.50.150">
    <property type="entry name" value="Vaccinia Virus protein VP39"/>
    <property type="match status" value="1"/>
</dbReference>
<dbReference type="GO" id="GO:0042274">
    <property type="term" value="P:ribosomal small subunit biogenesis"/>
    <property type="evidence" value="ECO:0007669"/>
    <property type="project" value="UniProtKB-ARBA"/>
</dbReference>
<evidence type="ECO:0000256" key="12">
    <source>
        <dbReference type="ARBA" id="ARBA00023136"/>
    </source>
</evidence>
<dbReference type="GO" id="GO:0008168">
    <property type="term" value="F:methyltransferase activity"/>
    <property type="evidence" value="ECO:0007669"/>
    <property type="project" value="UniProtKB-KW"/>
</dbReference>
<dbReference type="GO" id="GO:0051539">
    <property type="term" value="F:4 iron, 4 sulfur cluster binding"/>
    <property type="evidence" value="ECO:0007669"/>
    <property type="project" value="UniProtKB-KW"/>
</dbReference>
<keyword evidence="5 18" id="KW-0812">Transmembrane</keyword>
<comment type="caution">
    <text evidence="19">The sequence shown here is derived from an EMBL/GenBank/DDBJ whole genome shotgun (WGS) entry which is preliminary data.</text>
</comment>
<evidence type="ECO:0000256" key="8">
    <source>
        <dbReference type="ARBA" id="ARBA00022989"/>
    </source>
</evidence>
<dbReference type="GO" id="GO:0005763">
    <property type="term" value="C:mitochondrial small ribosomal subunit"/>
    <property type="evidence" value="ECO:0007669"/>
    <property type="project" value="TreeGrafter"/>
</dbReference>
<evidence type="ECO:0000313" key="19">
    <source>
        <dbReference type="EMBL" id="KAH0505911.1"/>
    </source>
</evidence>
<keyword evidence="6" id="KW-0479">Metal-binding</keyword>
<evidence type="ECO:0000256" key="6">
    <source>
        <dbReference type="ARBA" id="ARBA00022723"/>
    </source>
</evidence>
<dbReference type="Pfam" id="PF09243">
    <property type="entry name" value="Rsm22"/>
    <property type="match status" value="1"/>
</dbReference>
<keyword evidence="3" id="KW-0004">4Fe-4S</keyword>
<feature type="transmembrane region" description="Helical" evidence="18">
    <location>
        <begin position="752"/>
        <end position="774"/>
    </location>
</feature>
<dbReference type="InterPro" id="IPR029063">
    <property type="entry name" value="SAM-dependent_MTases_sf"/>
</dbReference>
<dbReference type="EMBL" id="JAATJU010024361">
    <property type="protein sequence ID" value="KAH0505911.1"/>
    <property type="molecule type" value="Genomic_DNA"/>
</dbReference>
<dbReference type="Proteomes" id="UP000710432">
    <property type="component" value="Unassembled WGS sequence"/>
</dbReference>
<evidence type="ECO:0000256" key="10">
    <source>
        <dbReference type="ARBA" id="ARBA00023014"/>
    </source>
</evidence>
<dbReference type="InterPro" id="IPR003689">
    <property type="entry name" value="ZIP"/>
</dbReference>
<evidence type="ECO:0000256" key="7">
    <source>
        <dbReference type="ARBA" id="ARBA00022946"/>
    </source>
</evidence>
<reference evidence="19" key="1">
    <citation type="submission" date="2020-03" db="EMBL/GenBank/DDBJ databases">
        <title>Studies in the Genomics of Life Span.</title>
        <authorList>
            <person name="Glass D."/>
        </authorList>
    </citation>
    <scope>NUCLEOTIDE SEQUENCE</scope>
    <source>
        <strain evidence="19">LTLLF</strain>
        <tissue evidence="19">Muscle</tissue>
    </source>
</reference>
<organism evidence="19 20">
    <name type="scientific">Microtus ochrogaster</name>
    <name type="common">Prairie vole</name>
    <dbReference type="NCBI Taxonomy" id="79684"/>
    <lineage>
        <taxon>Eukaryota</taxon>
        <taxon>Metazoa</taxon>
        <taxon>Chordata</taxon>
        <taxon>Craniata</taxon>
        <taxon>Vertebrata</taxon>
        <taxon>Euteleostomi</taxon>
        <taxon>Mammalia</taxon>
        <taxon>Eutheria</taxon>
        <taxon>Euarchontoglires</taxon>
        <taxon>Glires</taxon>
        <taxon>Rodentia</taxon>
        <taxon>Myomorpha</taxon>
        <taxon>Muroidea</taxon>
        <taxon>Cricetidae</taxon>
        <taxon>Arvicolinae</taxon>
        <taxon>Microtus</taxon>
    </lineage>
</organism>
<evidence type="ECO:0000256" key="17">
    <source>
        <dbReference type="ARBA" id="ARBA00081511"/>
    </source>
</evidence>
<comment type="subcellular location">
    <subcellularLocation>
        <location evidence="1">Membrane</location>
        <topology evidence="1">Multi-pass membrane protein</topology>
    </subcellularLocation>
    <subcellularLocation>
        <location evidence="2">Mitochondrion matrix</location>
    </subcellularLocation>
</comment>
<evidence type="ECO:0000256" key="11">
    <source>
        <dbReference type="ARBA" id="ARBA00023128"/>
    </source>
</evidence>
<dbReference type="GO" id="GO:0003735">
    <property type="term" value="F:structural constituent of ribosome"/>
    <property type="evidence" value="ECO:0007669"/>
    <property type="project" value="TreeGrafter"/>
</dbReference>
<dbReference type="PANTHER" id="PTHR13184">
    <property type="entry name" value="37S RIBOSOMAL PROTEIN S22"/>
    <property type="match status" value="1"/>
</dbReference>
<evidence type="ECO:0000256" key="5">
    <source>
        <dbReference type="ARBA" id="ARBA00022692"/>
    </source>
</evidence>
<proteinExistence type="inferred from homology"/>
<evidence type="ECO:0000256" key="1">
    <source>
        <dbReference type="ARBA" id="ARBA00004141"/>
    </source>
</evidence>
<evidence type="ECO:0000256" key="15">
    <source>
        <dbReference type="ARBA" id="ARBA00062800"/>
    </source>
</evidence>
<evidence type="ECO:0000256" key="9">
    <source>
        <dbReference type="ARBA" id="ARBA00023004"/>
    </source>
</evidence>
<evidence type="ECO:0000256" key="16">
    <source>
        <dbReference type="ARBA" id="ARBA00069745"/>
    </source>
</evidence>
<comment type="similarity">
    <text evidence="14">Belongs to the methyltransferase superfamily. Rsm22 family.</text>
</comment>
<feature type="transmembrane region" description="Helical" evidence="18">
    <location>
        <begin position="786"/>
        <end position="805"/>
    </location>
</feature>
<keyword evidence="11" id="KW-0496">Mitochondrion</keyword>
<keyword evidence="19" id="KW-0489">Methyltransferase</keyword>
<keyword evidence="10" id="KW-0411">Iron-sulfur</keyword>
<keyword evidence="7" id="KW-0809">Transit peptide</keyword>
<dbReference type="PANTHER" id="PTHR13184:SF5">
    <property type="entry name" value="METHYLTRANSFERASE-LIKE PROTEIN 17, MITOCHONDRIAL"/>
    <property type="match status" value="1"/>
</dbReference>
<evidence type="ECO:0000256" key="2">
    <source>
        <dbReference type="ARBA" id="ARBA00004305"/>
    </source>
</evidence>
<keyword evidence="9" id="KW-0408">Iron</keyword>
<dbReference type="GO" id="GO:0032259">
    <property type="term" value="P:methylation"/>
    <property type="evidence" value="ECO:0007669"/>
    <property type="project" value="UniProtKB-KW"/>
</dbReference>
<dbReference type="GO" id="GO:0016020">
    <property type="term" value="C:membrane"/>
    <property type="evidence" value="ECO:0007669"/>
    <property type="project" value="UniProtKB-SubCell"/>
</dbReference>
<dbReference type="AlphaFoldDB" id="A0A8J6KN36"/>
<keyword evidence="12 18" id="KW-0472">Membrane</keyword>
<feature type="transmembrane region" description="Helical" evidence="18">
    <location>
        <begin position="500"/>
        <end position="526"/>
    </location>
</feature>
<dbReference type="InterPro" id="IPR015324">
    <property type="entry name" value="Ribosomal_Rsm22-like"/>
</dbReference>
<dbReference type="GO" id="GO:0046873">
    <property type="term" value="F:metal ion transmembrane transporter activity"/>
    <property type="evidence" value="ECO:0007669"/>
    <property type="project" value="InterPro"/>
</dbReference>